<comment type="similarity">
    <text evidence="2">Belongs to the ABC-2 integral membrane protein family.</text>
</comment>
<reference evidence="11" key="1">
    <citation type="journal article" date="2019" name="Int. J. Syst. Evol. Microbiol.">
        <title>The Global Catalogue of Microorganisms (GCM) 10K type strain sequencing project: providing services to taxonomists for standard genome sequencing and annotation.</title>
        <authorList>
            <consortium name="The Broad Institute Genomics Platform"/>
            <consortium name="The Broad Institute Genome Sequencing Center for Infectious Disease"/>
            <person name="Wu L."/>
            <person name="Ma J."/>
        </authorList>
    </citation>
    <scope>NUCLEOTIDE SEQUENCE [LARGE SCALE GENOMIC DNA]</scope>
    <source>
        <strain evidence="11">JCM 10977</strain>
    </source>
</reference>
<dbReference type="InterPro" id="IPR051449">
    <property type="entry name" value="ABC-2_transporter_component"/>
</dbReference>
<feature type="transmembrane region" description="Helical" evidence="8">
    <location>
        <begin position="296"/>
        <end position="314"/>
    </location>
</feature>
<comment type="caution">
    <text evidence="10">The sequence shown here is derived from an EMBL/GenBank/DDBJ whole genome shotgun (WGS) entry which is preliminary data.</text>
</comment>
<evidence type="ECO:0000256" key="5">
    <source>
        <dbReference type="ARBA" id="ARBA00022692"/>
    </source>
</evidence>
<evidence type="ECO:0000256" key="3">
    <source>
        <dbReference type="ARBA" id="ARBA00022448"/>
    </source>
</evidence>
<evidence type="ECO:0000256" key="1">
    <source>
        <dbReference type="ARBA" id="ARBA00004651"/>
    </source>
</evidence>
<evidence type="ECO:0000256" key="6">
    <source>
        <dbReference type="ARBA" id="ARBA00022989"/>
    </source>
</evidence>
<accession>A0ABP3ZUW7</accession>
<evidence type="ECO:0000313" key="11">
    <source>
        <dbReference type="Proteomes" id="UP001500542"/>
    </source>
</evidence>
<dbReference type="InterPro" id="IPR013525">
    <property type="entry name" value="ABC2_TM"/>
</dbReference>
<organism evidence="10 11">
    <name type="scientific">Kribbella koreensis</name>
    <dbReference type="NCBI Taxonomy" id="57909"/>
    <lineage>
        <taxon>Bacteria</taxon>
        <taxon>Bacillati</taxon>
        <taxon>Actinomycetota</taxon>
        <taxon>Actinomycetes</taxon>
        <taxon>Propionibacteriales</taxon>
        <taxon>Kribbellaceae</taxon>
        <taxon>Kribbella</taxon>
    </lineage>
</organism>
<evidence type="ECO:0000256" key="8">
    <source>
        <dbReference type="SAM" id="Phobius"/>
    </source>
</evidence>
<keyword evidence="3" id="KW-0813">Transport</keyword>
<keyword evidence="5 8" id="KW-0812">Transmembrane</keyword>
<proteinExistence type="inferred from homology"/>
<feature type="transmembrane region" description="Helical" evidence="8">
    <location>
        <begin position="233"/>
        <end position="257"/>
    </location>
</feature>
<dbReference type="Pfam" id="PF12698">
    <property type="entry name" value="ABC2_membrane_3"/>
    <property type="match status" value="1"/>
</dbReference>
<dbReference type="PANTHER" id="PTHR30294:SF38">
    <property type="entry name" value="TRANSPORT PERMEASE PROTEIN"/>
    <property type="match status" value="1"/>
</dbReference>
<dbReference type="PROSITE" id="PS51012">
    <property type="entry name" value="ABC_TM2"/>
    <property type="match status" value="1"/>
</dbReference>
<evidence type="ECO:0000256" key="7">
    <source>
        <dbReference type="ARBA" id="ARBA00023136"/>
    </source>
</evidence>
<keyword evidence="11" id="KW-1185">Reference proteome</keyword>
<keyword evidence="4" id="KW-1003">Cell membrane</keyword>
<evidence type="ECO:0000313" key="10">
    <source>
        <dbReference type="EMBL" id="GAA0927603.1"/>
    </source>
</evidence>
<feature type="transmembrane region" description="Helical" evidence="8">
    <location>
        <begin position="263"/>
        <end position="284"/>
    </location>
</feature>
<feature type="transmembrane region" description="Helical" evidence="8">
    <location>
        <begin position="185"/>
        <end position="207"/>
    </location>
</feature>
<comment type="subcellular location">
    <subcellularLocation>
        <location evidence="1">Cell membrane</location>
        <topology evidence="1">Multi-pass membrane protein</topology>
    </subcellularLocation>
</comment>
<dbReference type="Proteomes" id="UP001500542">
    <property type="component" value="Unassembled WGS sequence"/>
</dbReference>
<evidence type="ECO:0000259" key="9">
    <source>
        <dbReference type="PROSITE" id="PS51012"/>
    </source>
</evidence>
<gene>
    <name evidence="10" type="primary">lnrN</name>
    <name evidence="10" type="ORF">GCM10009554_08620</name>
</gene>
<dbReference type="InterPro" id="IPR047817">
    <property type="entry name" value="ABC2_TM_bact-type"/>
</dbReference>
<evidence type="ECO:0000256" key="2">
    <source>
        <dbReference type="ARBA" id="ARBA00007783"/>
    </source>
</evidence>
<dbReference type="EMBL" id="BAAAHK010000003">
    <property type="protein sequence ID" value="GAA0927603.1"/>
    <property type="molecule type" value="Genomic_DNA"/>
</dbReference>
<sequence length="378" mass="39036">MTAASLRRMVRDRTALFFVVLLPVLMIVIIGAIVQSPGGFRLGVPARPGSEASALVDELSGAGPVHTFVDEQEARTALRRGELDAVVLVPADLDSLVTQGRSVELQVLAGGAPSTRSAVIAAIGAAVSRHAERIQAAAFAARYAGGSLTSQLPRATEVRRATPRIGTRVENVATESDYLPTGFGYSAPTMLLLFVFINTLASGAAIAQTRGLGIYTRALAAPIRSRDLVAGEALCYLLLALVQSALIVAVGGLLFGVSWGNPLAAAALVVVWAALGAGAGMLSGSVFRTPEQASSIGPVIGIGFGMLGGCMWPLEIVPPVVRTIGHITPHAWAVDAWIVVLSKGGSIADIAGPLAVLTLFAAGLLVAASYRLHRRLTA</sequence>
<protein>
    <submittedName>
        <fullName evidence="10">Linearmycin resistance permease LnrN</fullName>
    </submittedName>
</protein>
<keyword evidence="7 8" id="KW-0472">Membrane</keyword>
<feature type="transmembrane region" description="Helical" evidence="8">
    <location>
        <begin position="350"/>
        <end position="370"/>
    </location>
</feature>
<feature type="domain" description="ABC transmembrane type-2" evidence="9">
    <location>
        <begin position="145"/>
        <end position="375"/>
    </location>
</feature>
<evidence type="ECO:0000256" key="4">
    <source>
        <dbReference type="ARBA" id="ARBA00022475"/>
    </source>
</evidence>
<dbReference type="PANTHER" id="PTHR30294">
    <property type="entry name" value="MEMBRANE COMPONENT OF ABC TRANSPORTER YHHJ-RELATED"/>
    <property type="match status" value="1"/>
</dbReference>
<name>A0ABP3ZUW7_9ACTN</name>
<keyword evidence="6 8" id="KW-1133">Transmembrane helix</keyword>
<feature type="transmembrane region" description="Helical" evidence="8">
    <location>
        <begin position="15"/>
        <end position="34"/>
    </location>
</feature>